<keyword evidence="2" id="KW-1185">Reference proteome</keyword>
<sequence length="207" mass="22883">MKKLIWGLLIFGVMMQLPTLGQSDWQVKAFAGVSDAAFLGATLIGGPSVNVDRFQEYGVRLSWQGNSKWGMETGFTYSKATLLVETLWIPTGNPPPRPGSFTTIAPTPFEYISVPLLATYELVSFLSLQAGPLLGFQQSEYSSWMEQSGVGYLVGVNLQHYFDRLGVFLQPNFKQHAAIGFNQSNTRLTEFGLQLGVAYKLSSKRVN</sequence>
<evidence type="ECO:0008006" key="3">
    <source>
        <dbReference type="Google" id="ProtNLM"/>
    </source>
</evidence>
<evidence type="ECO:0000313" key="2">
    <source>
        <dbReference type="Proteomes" id="UP000642809"/>
    </source>
</evidence>
<organism evidence="1 2">
    <name type="scientific">Mongoliitalea lutea</name>
    <dbReference type="NCBI Taxonomy" id="849756"/>
    <lineage>
        <taxon>Bacteria</taxon>
        <taxon>Pseudomonadati</taxon>
        <taxon>Bacteroidota</taxon>
        <taxon>Cytophagia</taxon>
        <taxon>Cytophagales</taxon>
        <taxon>Cyclobacteriaceae</taxon>
        <taxon>Mongoliitalea</taxon>
    </lineage>
</organism>
<accession>A0A8J3G5Q3</accession>
<dbReference type="Proteomes" id="UP000642809">
    <property type="component" value="Unassembled WGS sequence"/>
</dbReference>
<dbReference type="EMBL" id="BMYF01000010">
    <property type="protein sequence ID" value="GHB38023.1"/>
    <property type="molecule type" value="Genomic_DNA"/>
</dbReference>
<proteinExistence type="predicted"/>
<dbReference type="RefSeq" id="WP_189581306.1">
    <property type="nucleotide sequence ID" value="NZ_BMYF01000010.1"/>
</dbReference>
<gene>
    <name evidence="1" type="ORF">GCM10008106_19070</name>
</gene>
<comment type="caution">
    <text evidence="1">The sequence shown here is derived from an EMBL/GenBank/DDBJ whole genome shotgun (WGS) entry which is preliminary data.</text>
</comment>
<protein>
    <recommendedName>
        <fullName evidence="3">Outer membrane protein beta-barrel domain-containing protein</fullName>
    </recommendedName>
</protein>
<reference evidence="1" key="2">
    <citation type="submission" date="2020-09" db="EMBL/GenBank/DDBJ databases">
        <authorList>
            <person name="Sun Q."/>
            <person name="Kim S."/>
        </authorList>
    </citation>
    <scope>NUCLEOTIDE SEQUENCE</scope>
    <source>
        <strain evidence="1">KCTC 23224</strain>
    </source>
</reference>
<evidence type="ECO:0000313" key="1">
    <source>
        <dbReference type="EMBL" id="GHB38023.1"/>
    </source>
</evidence>
<reference evidence="1" key="1">
    <citation type="journal article" date="2014" name="Int. J. Syst. Evol. Microbiol.">
        <title>Complete genome sequence of Corynebacterium casei LMG S-19264T (=DSM 44701T), isolated from a smear-ripened cheese.</title>
        <authorList>
            <consortium name="US DOE Joint Genome Institute (JGI-PGF)"/>
            <person name="Walter F."/>
            <person name="Albersmeier A."/>
            <person name="Kalinowski J."/>
            <person name="Ruckert C."/>
        </authorList>
    </citation>
    <scope>NUCLEOTIDE SEQUENCE</scope>
    <source>
        <strain evidence="1">KCTC 23224</strain>
    </source>
</reference>
<name>A0A8J3G5Q3_9BACT</name>
<dbReference type="AlphaFoldDB" id="A0A8J3G5Q3"/>